<organism evidence="1 2">
    <name type="scientific">Thalassovita taeanensis</name>
    <dbReference type="NCBI Taxonomy" id="657014"/>
    <lineage>
        <taxon>Bacteria</taxon>
        <taxon>Pseudomonadati</taxon>
        <taxon>Pseudomonadota</taxon>
        <taxon>Alphaproteobacteria</taxon>
        <taxon>Rhodobacterales</taxon>
        <taxon>Roseobacteraceae</taxon>
        <taxon>Thalassovita</taxon>
    </lineage>
</organism>
<accession>A0A1H9BY10</accession>
<evidence type="ECO:0000313" key="1">
    <source>
        <dbReference type="EMBL" id="SEP93792.1"/>
    </source>
</evidence>
<name>A0A1H9BY10_9RHOB</name>
<dbReference type="EMBL" id="FOEP01000003">
    <property type="protein sequence ID" value="SEP93792.1"/>
    <property type="molecule type" value="Genomic_DNA"/>
</dbReference>
<sequence>MTSRAISELYAETPTVLLIRSLSEEMCVSRSITDPFGLEVCKKGKTLPRLPRG</sequence>
<evidence type="ECO:0000313" key="2">
    <source>
        <dbReference type="Proteomes" id="UP000198634"/>
    </source>
</evidence>
<gene>
    <name evidence="1" type="ORF">SAMN04488092_10346</name>
</gene>
<proteinExistence type="predicted"/>
<protein>
    <submittedName>
        <fullName evidence="1">Uncharacterized protein</fullName>
    </submittedName>
</protein>
<reference evidence="1 2" key="1">
    <citation type="submission" date="2016-10" db="EMBL/GenBank/DDBJ databases">
        <authorList>
            <person name="de Groot N.N."/>
        </authorList>
    </citation>
    <scope>NUCLEOTIDE SEQUENCE [LARGE SCALE GENOMIC DNA]</scope>
    <source>
        <strain evidence="1 2">DSM 22007</strain>
    </source>
</reference>
<dbReference type="Proteomes" id="UP000198634">
    <property type="component" value="Unassembled WGS sequence"/>
</dbReference>
<dbReference type="AlphaFoldDB" id="A0A1H9BY10"/>
<keyword evidence="2" id="KW-1185">Reference proteome</keyword>